<protein>
    <recommendedName>
        <fullName evidence="9">Metallophosphoesterase</fullName>
    </recommendedName>
</protein>
<evidence type="ECO:0000256" key="1">
    <source>
        <dbReference type="ARBA" id="ARBA00022729"/>
    </source>
</evidence>
<proteinExistence type="predicted"/>
<feature type="region of interest" description="Disordered" evidence="3">
    <location>
        <begin position="1292"/>
        <end position="1318"/>
    </location>
</feature>
<dbReference type="InterPro" id="IPR000421">
    <property type="entry name" value="FA58C"/>
</dbReference>
<comment type="caution">
    <text evidence="7">The sequence shown here is derived from an EMBL/GenBank/DDBJ whole genome shotgun (WGS) entry which is preliminary data.</text>
</comment>
<keyword evidence="2" id="KW-1015">Disulfide bond</keyword>
<dbReference type="SMART" id="SM00560">
    <property type="entry name" value="LamGL"/>
    <property type="match status" value="1"/>
</dbReference>
<organism evidence="7 8">
    <name type="scientific">Paenibacillus ferrarius</name>
    <dbReference type="NCBI Taxonomy" id="1469647"/>
    <lineage>
        <taxon>Bacteria</taxon>
        <taxon>Bacillati</taxon>
        <taxon>Bacillota</taxon>
        <taxon>Bacilli</taxon>
        <taxon>Bacillales</taxon>
        <taxon>Paenibacillaceae</taxon>
        <taxon>Paenibacillus</taxon>
    </lineage>
</organism>
<evidence type="ECO:0000259" key="5">
    <source>
        <dbReference type="PROSITE" id="PS50022"/>
    </source>
</evidence>
<dbReference type="Pfam" id="PF00754">
    <property type="entry name" value="F5_F8_type_C"/>
    <property type="match status" value="1"/>
</dbReference>
<feature type="domain" description="F5/8 type C" evidence="5">
    <location>
        <begin position="859"/>
        <end position="1024"/>
    </location>
</feature>
<dbReference type="GO" id="GO:0016787">
    <property type="term" value="F:hydrolase activity"/>
    <property type="evidence" value="ECO:0007669"/>
    <property type="project" value="InterPro"/>
</dbReference>
<keyword evidence="8" id="KW-1185">Reference proteome</keyword>
<dbReference type="PROSITE" id="PS51272">
    <property type="entry name" value="SLH"/>
    <property type="match status" value="3"/>
</dbReference>
<evidence type="ECO:0000256" key="4">
    <source>
        <dbReference type="SAM" id="SignalP"/>
    </source>
</evidence>
<dbReference type="InterPro" id="IPR006558">
    <property type="entry name" value="LamG-like"/>
</dbReference>
<dbReference type="PANTHER" id="PTHR43308:SF5">
    <property type="entry name" value="S-LAYER PROTEIN _ PEPTIDOGLYCAN ENDO-BETA-N-ACETYLGLUCOSAMINIDASE"/>
    <property type="match status" value="1"/>
</dbReference>
<dbReference type="InterPro" id="IPR059177">
    <property type="entry name" value="GH29D-like_dom"/>
</dbReference>
<dbReference type="InterPro" id="IPR008979">
    <property type="entry name" value="Galactose-bd-like_sf"/>
</dbReference>
<dbReference type="SUPFAM" id="SSF56300">
    <property type="entry name" value="Metallo-dependent phosphatases"/>
    <property type="match status" value="1"/>
</dbReference>
<dbReference type="PROSITE" id="PS50022">
    <property type="entry name" value="FA58C_3"/>
    <property type="match status" value="1"/>
</dbReference>
<dbReference type="SUPFAM" id="SSF49899">
    <property type="entry name" value="Concanavalin A-like lectins/glucanases"/>
    <property type="match status" value="1"/>
</dbReference>
<name>A0A1V4HQE6_9BACL</name>
<evidence type="ECO:0000259" key="6">
    <source>
        <dbReference type="PROSITE" id="PS51272"/>
    </source>
</evidence>
<reference evidence="8" key="1">
    <citation type="submission" date="2016-07" db="EMBL/GenBank/DDBJ databases">
        <authorList>
            <person name="Florea S."/>
            <person name="Webb J.S."/>
            <person name="Jaromczyk J."/>
            <person name="Schardl C.L."/>
        </authorList>
    </citation>
    <scope>NUCLEOTIDE SEQUENCE [LARGE SCALE GENOMIC DNA]</scope>
    <source>
        <strain evidence="8">CY1</strain>
    </source>
</reference>
<keyword evidence="1 4" id="KW-0732">Signal</keyword>
<feature type="signal peptide" evidence="4">
    <location>
        <begin position="1"/>
        <end position="23"/>
    </location>
</feature>
<evidence type="ECO:0000256" key="3">
    <source>
        <dbReference type="SAM" id="MobiDB-lite"/>
    </source>
</evidence>
<dbReference type="EMBL" id="MBTG01000005">
    <property type="protein sequence ID" value="OPH59935.1"/>
    <property type="molecule type" value="Genomic_DNA"/>
</dbReference>
<dbReference type="Proteomes" id="UP000190626">
    <property type="component" value="Unassembled WGS sequence"/>
</dbReference>
<feature type="compositionally biased region" description="Low complexity" evidence="3">
    <location>
        <begin position="1293"/>
        <end position="1310"/>
    </location>
</feature>
<dbReference type="Gene3D" id="2.60.120.260">
    <property type="entry name" value="Galactose-binding domain-like"/>
    <property type="match status" value="1"/>
</dbReference>
<dbReference type="Pfam" id="PF13385">
    <property type="entry name" value="Laminin_G_3"/>
    <property type="match status" value="1"/>
</dbReference>
<dbReference type="Pfam" id="PF13290">
    <property type="entry name" value="CHB_HEX_C_1"/>
    <property type="match status" value="1"/>
</dbReference>
<dbReference type="Pfam" id="PF00149">
    <property type="entry name" value="Metallophos"/>
    <property type="match status" value="1"/>
</dbReference>
<evidence type="ECO:0000256" key="2">
    <source>
        <dbReference type="ARBA" id="ARBA00023157"/>
    </source>
</evidence>
<dbReference type="Gene3D" id="2.60.120.200">
    <property type="match status" value="1"/>
</dbReference>
<dbReference type="SUPFAM" id="SSF49785">
    <property type="entry name" value="Galactose-binding domain-like"/>
    <property type="match status" value="1"/>
</dbReference>
<evidence type="ECO:0000313" key="7">
    <source>
        <dbReference type="EMBL" id="OPH59935.1"/>
    </source>
</evidence>
<sequence>MLKSKKLVSALMACTIASSVVYSAGEGFIPVASAAVAVDKPVPSTPGGRYEQSISVTLATTTPGADIYYTLDGTLPDETSLKFNGTPIHLTESTNISVIALKDGVWSKPGTYGYIIKTTEQPLLKFAAMSDVHLDPNLREETDAQIKARYASNFNVISSMFSKPDAIVIAGDLIRDNNDGKGGDHTFTRDIFQEQMVRKNWSDTLIQVAIGNHDARVSDVKNGYPAAWFTTQTNGYYEKTIKGYSFFFLNGNNYNGDTGQRDWLKGRLAALTGDTGNRNKPIFITLHHPIPNTVMDGMQADKVPNLYKDLQDFPQVIVLSGHSHLNINDDRSIHQKDFTSVNLGSMSYIESEWGYSTVGQGGLEDNQALHKSITQSQFIEVYQDRIEIERVEYNGDAQYMWIGGAWQEHNKDRAAPFNSAGALAGKKWVVKLKGDTNEEIKSNFTYTPSHRNKIAPQFPTNHDMKVLPGANDVPVLSFRQAKDDQSMHHYEVKLYNQRTAKEVKSYNVLSDFFYSPIPNRMNIPMAGLASATSYILTLTAVDAYGNKSEPLKTVYRTEGSTPALTPIDQATMWNQLVSDMRFDDNLNDDAAGSIGLATKSGTVTYVSGKSGKAIKIEAGNTNYVDLGERNDLKFGNGDFAISFWHMGNLAGDQTVLSSKNWYSGGNQGWYIGPAIGNNMTLNMAGAKKNRIETTVTSVGEDWHYFTISVDRMNKRASIYMDGVLGKTEDISILGTDSLDAGYHIILGADGNKAYGGAEVTLDDLKIWKRALTATEAKALSDSYKEETTEALYNYNQLTAKILEAEQFAAHIAGTAGLSIPVQLQHELTSKIAAAKALTSVDSANVIDQGYLDLNWALQTAQSSIAVTFIPKDDFSINSYSSYADNDNDAAPNILDGDEATIWHSKWQVPAAPFPHWVIIDMESTYKLSGIQRKSRLSSDQLEFPKTFELYASDQLSDFDDPAFMGNAANKAVGTFGKTWTGRVYKDYVKLDKTLQGRYAKFVVTGTYDPAAIYTSMSEIDFTGVKALSDDATLKELQVNGVSLSSFAPDKFAYAFSVPYDKTVAAVTYTLKDPSASVVIAGGENLIVGANPITVTVTAQDGTISVYTIVVTRHAQPLSSNANLLDLRVNGMTVSSFAPDKLHYSMDVPYSTTVATVTYEKVDSAATVFVNGGENLIVGANPVTVTVTAQDGTISVYTIVVTRHAQPLSSNANLLDLRVNGMTVSSFAPDKLNYSMDVPYSTTVATVTYSVYDAEASVVVIGGISLNVGSNMITVKVTAQNGTFKEYGIMVNRSSSSNSEQGSSDSSGPSSTPDEPELPKDAVTIKDKDLQGGQSTVFVELSEGKNRLIIGVEQAEQLNGRTLQVQAQNVKLTVPGELVKSASGLLPTPDKTAVVTVEIEPVEAVQAERTLREASRKNNVIYKLGGQMIDLSIFATNAEGKQFALDKLEKPVKITLPIPAGTDLKLVGIYEIKEDGSLAYLGGKRVNGNTAMEVGIDRLSQYAVLSLEKNYNDVTNQHWAYATIRELTAQHIVNGATDASFAPGKDISRAEFAAMLARTLGLASAETSPFGDVGAKDWYAKEVAAAYKAGIITGHSEQAFEPNRSITREEMAVMLVRAYEHRTGSKLEQSSAASSDASEISDWALPFVNSALKAKLLSGRQEGLFVPDEHTTRAEAAQAIYNLLK</sequence>
<dbReference type="InterPro" id="IPR001119">
    <property type="entry name" value="SLH_dom"/>
</dbReference>
<accession>A0A1V4HQE6</accession>
<dbReference type="Pfam" id="PF12733">
    <property type="entry name" value="Cadherin-like"/>
    <property type="match status" value="3"/>
</dbReference>
<feature type="domain" description="SLH" evidence="6">
    <location>
        <begin position="1506"/>
        <end position="1564"/>
    </location>
</feature>
<dbReference type="InterPro" id="IPR029052">
    <property type="entry name" value="Metallo-depent_PP-like"/>
</dbReference>
<evidence type="ECO:0008006" key="9">
    <source>
        <dbReference type="Google" id="ProtNLM"/>
    </source>
</evidence>
<dbReference type="STRING" id="1469647.BC351_18590"/>
<dbReference type="InterPro" id="IPR004843">
    <property type="entry name" value="Calcineurin-like_PHP"/>
</dbReference>
<dbReference type="PANTHER" id="PTHR43308">
    <property type="entry name" value="OUTER MEMBRANE PROTEIN ALPHA-RELATED"/>
    <property type="match status" value="1"/>
</dbReference>
<dbReference type="Gene3D" id="3.60.21.10">
    <property type="match status" value="1"/>
</dbReference>
<dbReference type="InterPro" id="IPR051465">
    <property type="entry name" value="Cell_Envelope_Struct_Comp"/>
</dbReference>
<feature type="domain" description="SLH" evidence="6">
    <location>
        <begin position="1565"/>
        <end position="1628"/>
    </location>
</feature>
<feature type="chain" id="PRO_5039143780" description="Metallophosphoesterase" evidence="4">
    <location>
        <begin position="24"/>
        <end position="1684"/>
    </location>
</feature>
<dbReference type="InterPro" id="IPR013320">
    <property type="entry name" value="ConA-like_dom_sf"/>
</dbReference>
<dbReference type="InterPro" id="IPR025883">
    <property type="entry name" value="Cadherin-like_domain"/>
</dbReference>
<evidence type="ECO:0000313" key="8">
    <source>
        <dbReference type="Proteomes" id="UP000190626"/>
    </source>
</evidence>
<feature type="domain" description="SLH" evidence="6">
    <location>
        <begin position="1630"/>
        <end position="1684"/>
    </location>
</feature>
<dbReference type="Pfam" id="PF00395">
    <property type="entry name" value="SLH"/>
    <property type="match status" value="3"/>
</dbReference>
<gene>
    <name evidence="7" type="ORF">BC351_18590</name>
</gene>